<dbReference type="InterPro" id="IPR050904">
    <property type="entry name" value="Adhesion/Biosynth-related"/>
</dbReference>
<evidence type="ECO:0000313" key="4">
    <source>
        <dbReference type="Proteomes" id="UP000250140"/>
    </source>
</evidence>
<dbReference type="Pfam" id="PF02469">
    <property type="entry name" value="Fasciclin"/>
    <property type="match status" value="1"/>
</dbReference>
<gene>
    <name evidence="3" type="ORF">AOQ84DRAFT_390877</name>
</gene>
<dbReference type="PANTHER" id="PTHR10900">
    <property type="entry name" value="PERIOSTIN-RELATED"/>
    <property type="match status" value="1"/>
</dbReference>
<dbReference type="SUPFAM" id="SSF82153">
    <property type="entry name" value="FAS1 domain"/>
    <property type="match status" value="2"/>
</dbReference>
<reference evidence="3 4" key="1">
    <citation type="journal article" date="2016" name="Nat. Commun.">
        <title>Ectomycorrhizal ecology is imprinted in the genome of the dominant symbiotic fungus Cenococcum geophilum.</title>
        <authorList>
            <consortium name="DOE Joint Genome Institute"/>
            <person name="Peter M."/>
            <person name="Kohler A."/>
            <person name="Ohm R.A."/>
            <person name="Kuo A."/>
            <person name="Krutzmann J."/>
            <person name="Morin E."/>
            <person name="Arend M."/>
            <person name="Barry K.W."/>
            <person name="Binder M."/>
            <person name="Choi C."/>
            <person name="Clum A."/>
            <person name="Copeland A."/>
            <person name="Grisel N."/>
            <person name="Haridas S."/>
            <person name="Kipfer T."/>
            <person name="LaButti K."/>
            <person name="Lindquist E."/>
            <person name="Lipzen A."/>
            <person name="Maire R."/>
            <person name="Meier B."/>
            <person name="Mihaltcheva S."/>
            <person name="Molinier V."/>
            <person name="Murat C."/>
            <person name="Poggeler S."/>
            <person name="Quandt C.A."/>
            <person name="Sperisen C."/>
            <person name="Tritt A."/>
            <person name="Tisserant E."/>
            <person name="Crous P.W."/>
            <person name="Henrissat B."/>
            <person name="Nehls U."/>
            <person name="Egli S."/>
            <person name="Spatafora J.W."/>
            <person name="Grigoriev I.V."/>
            <person name="Martin F.M."/>
        </authorList>
    </citation>
    <scope>NUCLEOTIDE SEQUENCE [LARGE SCALE GENOMIC DNA]</scope>
    <source>
        <strain evidence="3 4">CBS 207.34</strain>
    </source>
</reference>
<sequence>MDKADGARGKRGKRGGRKGQWGPEMEAELFNMGTSSGIGGDDVCKSIGNIQLFCKALGSGAGGGPGPSTHSGSSTSSSTLFAPTDPAGPTRLKALLARQNLLSSQDLYQISPYLIDAAAMRDLTGSTIQTLDNSSTLLNGRSQVVLSHGQRDSANASQALCGAPSPIHLFSGGGDNVTIIKEDVYFDGGVLHVTDNYFTLPDTLSATLSNESDTTIFASYLTNNASLDATPSITVFVPDNAAFLTSTSNQTLSPSAIASLINAYVVEGFVAYSPILTEGLQLRTVSGADVRISTQPDGSIYVNDVAKIIKADIVLENGVAHVIDERPAAGYVADADAVASRLYWRGGLVGAGSDSDTLDERVGMERLPQRCCRGGGIDDRDLLSGRTNVMRWGACQGLNISSVVGGAA</sequence>
<dbReference type="InterPro" id="IPR000782">
    <property type="entry name" value="FAS1_domain"/>
</dbReference>
<evidence type="ECO:0000313" key="3">
    <source>
        <dbReference type="EMBL" id="OCL05411.1"/>
    </source>
</evidence>
<proteinExistence type="predicted"/>
<dbReference type="SMART" id="SM00554">
    <property type="entry name" value="FAS1"/>
    <property type="match status" value="2"/>
</dbReference>
<dbReference type="EMBL" id="KV750291">
    <property type="protein sequence ID" value="OCL05411.1"/>
    <property type="molecule type" value="Genomic_DNA"/>
</dbReference>
<dbReference type="AlphaFoldDB" id="A0A8E2EVM6"/>
<feature type="region of interest" description="Disordered" evidence="1">
    <location>
        <begin position="1"/>
        <end position="24"/>
    </location>
</feature>
<dbReference type="Gene3D" id="2.30.180.10">
    <property type="entry name" value="FAS1 domain"/>
    <property type="match status" value="2"/>
</dbReference>
<dbReference type="Proteomes" id="UP000250140">
    <property type="component" value="Unassembled WGS sequence"/>
</dbReference>
<keyword evidence="4" id="KW-1185">Reference proteome</keyword>
<name>A0A8E2EVM6_9PEZI</name>
<organism evidence="3 4">
    <name type="scientific">Glonium stellatum</name>
    <dbReference type="NCBI Taxonomy" id="574774"/>
    <lineage>
        <taxon>Eukaryota</taxon>
        <taxon>Fungi</taxon>
        <taxon>Dikarya</taxon>
        <taxon>Ascomycota</taxon>
        <taxon>Pezizomycotina</taxon>
        <taxon>Dothideomycetes</taxon>
        <taxon>Pleosporomycetidae</taxon>
        <taxon>Gloniales</taxon>
        <taxon>Gloniaceae</taxon>
        <taxon>Glonium</taxon>
    </lineage>
</organism>
<dbReference type="InterPro" id="IPR036378">
    <property type="entry name" value="FAS1_dom_sf"/>
</dbReference>
<feature type="domain" description="FAS1" evidence="2">
    <location>
        <begin position="201"/>
        <end position="327"/>
    </location>
</feature>
<feature type="compositionally biased region" description="Low complexity" evidence="1">
    <location>
        <begin position="67"/>
        <end position="79"/>
    </location>
</feature>
<evidence type="ECO:0000256" key="1">
    <source>
        <dbReference type="SAM" id="MobiDB-lite"/>
    </source>
</evidence>
<dbReference type="PROSITE" id="PS50213">
    <property type="entry name" value="FAS1"/>
    <property type="match status" value="1"/>
</dbReference>
<dbReference type="OrthoDB" id="3944420at2759"/>
<accession>A0A8E2EVM6</accession>
<evidence type="ECO:0000259" key="2">
    <source>
        <dbReference type="PROSITE" id="PS50213"/>
    </source>
</evidence>
<feature type="region of interest" description="Disordered" evidence="1">
    <location>
        <begin position="61"/>
        <end position="84"/>
    </location>
</feature>
<protein>
    <submittedName>
        <fullName evidence="3">FAS1 domain-containing protein</fullName>
    </submittedName>
</protein>
<dbReference type="PANTHER" id="PTHR10900:SF77">
    <property type="entry name" value="FI19380P1"/>
    <property type="match status" value="1"/>
</dbReference>